<organism evidence="3 4">
    <name type="scientific">Colletotrichum chlorophyti</name>
    <dbReference type="NCBI Taxonomy" id="708187"/>
    <lineage>
        <taxon>Eukaryota</taxon>
        <taxon>Fungi</taxon>
        <taxon>Dikarya</taxon>
        <taxon>Ascomycota</taxon>
        <taxon>Pezizomycotina</taxon>
        <taxon>Sordariomycetes</taxon>
        <taxon>Hypocreomycetidae</taxon>
        <taxon>Glomerellales</taxon>
        <taxon>Glomerellaceae</taxon>
        <taxon>Colletotrichum</taxon>
    </lineage>
</organism>
<evidence type="ECO:0000313" key="4">
    <source>
        <dbReference type="Proteomes" id="UP000186583"/>
    </source>
</evidence>
<dbReference type="Pfam" id="PF10356">
    <property type="entry name" value="RRG7"/>
    <property type="match status" value="1"/>
</dbReference>
<dbReference type="PANTHER" id="PTHR28133">
    <property type="entry name" value="REQUIRED FOR RESPIRATORY GROWTH PROTEIN 7, MITOCHONDRIAL"/>
    <property type="match status" value="1"/>
</dbReference>
<dbReference type="Proteomes" id="UP000186583">
    <property type="component" value="Unassembled WGS sequence"/>
</dbReference>
<accession>A0A1Q8S2M1</accession>
<comment type="caution">
    <text evidence="3">The sequence shown here is derived from an EMBL/GenBank/DDBJ whole genome shotgun (WGS) entry which is preliminary data.</text>
</comment>
<name>A0A1Q8S2M1_9PEZI</name>
<gene>
    <name evidence="3" type="ORF">CCHL11_04879</name>
</gene>
<evidence type="ECO:0000313" key="3">
    <source>
        <dbReference type="EMBL" id="OLN95673.1"/>
    </source>
</evidence>
<reference evidence="3 4" key="1">
    <citation type="submission" date="2016-11" db="EMBL/GenBank/DDBJ databases">
        <title>Draft Genome Assembly of Colletotrichum chlorophyti a pathogen of herbaceous plants.</title>
        <authorList>
            <person name="Gan P."/>
            <person name="Narusaka M."/>
            <person name="Tsushima A."/>
            <person name="Narusaka Y."/>
            <person name="Takano Y."/>
            <person name="Shirasu K."/>
        </authorList>
    </citation>
    <scope>NUCLEOTIDE SEQUENCE [LARGE SCALE GENOMIC DNA]</scope>
    <source>
        <strain evidence="3 4">NTL11</strain>
    </source>
</reference>
<keyword evidence="4" id="KW-1185">Reference proteome</keyword>
<evidence type="ECO:0000256" key="1">
    <source>
        <dbReference type="ARBA" id="ARBA00004173"/>
    </source>
</evidence>
<evidence type="ECO:0000256" key="2">
    <source>
        <dbReference type="ARBA" id="ARBA00023128"/>
    </source>
</evidence>
<dbReference type="InterPro" id="IPR018828">
    <property type="entry name" value="RRG7"/>
</dbReference>
<dbReference type="AlphaFoldDB" id="A0A1Q8S2M1"/>
<proteinExistence type="predicted"/>
<dbReference type="GO" id="GO:0005739">
    <property type="term" value="C:mitochondrion"/>
    <property type="evidence" value="ECO:0007669"/>
    <property type="project" value="UniProtKB-SubCell"/>
</dbReference>
<dbReference type="OrthoDB" id="20734at2759"/>
<keyword evidence="2" id="KW-0496">Mitochondrion</keyword>
<dbReference type="PANTHER" id="PTHR28133:SF1">
    <property type="entry name" value="REQUIRED FOR RESPIRATORY GROWTH PROTEIN 7, MITOCHONDRIAL"/>
    <property type="match status" value="1"/>
</dbReference>
<sequence length="227" mass="25109">MLHSRRLSVTKLLPRQDSKSQLLFPDPPTANHNDLESFLSYASRTGLDPTSTVYVGTRYEYVVSSTLSRYGIRAVRVGGASDFGIDLLGTWTLPSHKENLKVIFQCKGGSQRIGPSLVRELEGSFIGAPVGWRDDGVIAFLVSEKTASKGVRESLGRSRWPMGFISCSRDGVVQQMLWNQRAEEEGLRGMGVTMRHSEDAAGNDSSQIVLTYKGKRVHEFSLVRDVS</sequence>
<protein>
    <submittedName>
        <fullName evidence="3">Uncharacterized protein</fullName>
    </submittedName>
</protein>
<dbReference type="EMBL" id="MPGH01000034">
    <property type="protein sequence ID" value="OLN95673.1"/>
    <property type="molecule type" value="Genomic_DNA"/>
</dbReference>
<comment type="subcellular location">
    <subcellularLocation>
        <location evidence="1">Mitochondrion</location>
    </subcellularLocation>
</comment>